<dbReference type="InterPro" id="IPR036249">
    <property type="entry name" value="Thioredoxin-like_sf"/>
</dbReference>
<dbReference type="InterPro" id="IPR013766">
    <property type="entry name" value="Thioredoxin_domain"/>
</dbReference>
<keyword evidence="1" id="KW-0676">Redox-active center</keyword>
<proteinExistence type="predicted"/>
<gene>
    <name evidence="3" type="ORF">EV695_3329</name>
</gene>
<dbReference type="InterPro" id="IPR017937">
    <property type="entry name" value="Thioredoxin_CS"/>
</dbReference>
<accession>A0A4R1EU28</accession>
<dbReference type="PROSITE" id="PS51352">
    <property type="entry name" value="THIOREDOXIN_2"/>
    <property type="match status" value="1"/>
</dbReference>
<dbReference type="Proteomes" id="UP000294887">
    <property type="component" value="Unassembled WGS sequence"/>
</dbReference>
<dbReference type="CDD" id="cd02966">
    <property type="entry name" value="TlpA_like_family"/>
    <property type="match status" value="1"/>
</dbReference>
<dbReference type="EMBL" id="SMFQ01000005">
    <property type="protein sequence ID" value="TCJ82598.1"/>
    <property type="molecule type" value="Genomic_DNA"/>
</dbReference>
<evidence type="ECO:0000256" key="1">
    <source>
        <dbReference type="ARBA" id="ARBA00023284"/>
    </source>
</evidence>
<dbReference type="GO" id="GO:0015036">
    <property type="term" value="F:disulfide oxidoreductase activity"/>
    <property type="evidence" value="ECO:0007669"/>
    <property type="project" value="UniProtKB-ARBA"/>
</dbReference>
<evidence type="ECO:0000259" key="2">
    <source>
        <dbReference type="PROSITE" id="PS51352"/>
    </source>
</evidence>
<evidence type="ECO:0000313" key="3">
    <source>
        <dbReference type="EMBL" id="TCJ82598.1"/>
    </source>
</evidence>
<dbReference type="RefSeq" id="WP_207907137.1">
    <property type="nucleotide sequence ID" value="NZ_BAAAFU010000007.1"/>
</dbReference>
<protein>
    <submittedName>
        <fullName evidence="3">Peroxiredoxin</fullName>
    </submittedName>
</protein>
<dbReference type="InterPro" id="IPR000866">
    <property type="entry name" value="AhpC/TSA"/>
</dbReference>
<dbReference type="AlphaFoldDB" id="A0A4R1EU28"/>
<dbReference type="GO" id="GO:0016209">
    <property type="term" value="F:antioxidant activity"/>
    <property type="evidence" value="ECO:0007669"/>
    <property type="project" value="InterPro"/>
</dbReference>
<dbReference type="PROSITE" id="PS00194">
    <property type="entry name" value="THIOREDOXIN_1"/>
    <property type="match status" value="1"/>
</dbReference>
<dbReference type="SUPFAM" id="SSF52833">
    <property type="entry name" value="Thioredoxin-like"/>
    <property type="match status" value="1"/>
</dbReference>
<dbReference type="Pfam" id="PF00578">
    <property type="entry name" value="AhpC-TSA"/>
    <property type="match status" value="1"/>
</dbReference>
<reference evidence="3 4" key="1">
    <citation type="submission" date="2019-03" db="EMBL/GenBank/DDBJ databases">
        <title>Genomic Encyclopedia of Type Strains, Phase IV (KMG-IV): sequencing the most valuable type-strain genomes for metagenomic binning, comparative biology and taxonomic classification.</title>
        <authorList>
            <person name="Goeker M."/>
        </authorList>
    </citation>
    <scope>NUCLEOTIDE SEQUENCE [LARGE SCALE GENOMIC DNA]</scope>
    <source>
        <strain evidence="3 4">DSM 24830</strain>
    </source>
</reference>
<organism evidence="3 4">
    <name type="scientific">Cocleimonas flava</name>
    <dbReference type="NCBI Taxonomy" id="634765"/>
    <lineage>
        <taxon>Bacteria</taxon>
        <taxon>Pseudomonadati</taxon>
        <taxon>Pseudomonadota</taxon>
        <taxon>Gammaproteobacteria</taxon>
        <taxon>Thiotrichales</taxon>
        <taxon>Thiotrichaceae</taxon>
        <taxon>Cocleimonas</taxon>
    </lineage>
</organism>
<dbReference type="PANTHER" id="PTHR42852">
    <property type="entry name" value="THIOL:DISULFIDE INTERCHANGE PROTEIN DSBE"/>
    <property type="match status" value="1"/>
</dbReference>
<keyword evidence="4" id="KW-1185">Reference proteome</keyword>
<dbReference type="Gene3D" id="3.40.30.10">
    <property type="entry name" value="Glutaredoxin"/>
    <property type="match status" value="1"/>
</dbReference>
<evidence type="ECO:0000313" key="4">
    <source>
        <dbReference type="Proteomes" id="UP000294887"/>
    </source>
</evidence>
<dbReference type="InterPro" id="IPR050553">
    <property type="entry name" value="Thioredoxin_ResA/DsbE_sf"/>
</dbReference>
<sequence length="195" mass="21761">MFERRQVKAKSGISLTRLAIPLLIIMTLTTVNGVSADEKTLIQKLTPVKQSIMAPALKLQDMDEETTDLKDLKGKTVVVNFWATWCPPCRKEMASLGRLHQSTKDKNVEVLAVDIGEDDDAVFAFMAELDPTPEFTVLFNEDGSLMKSWKVRGLPTTFIINPKGEIAYFAIGGRNFDDPEIIKAITDLNFSTHKT</sequence>
<comment type="caution">
    <text evidence="3">The sequence shown here is derived from an EMBL/GenBank/DDBJ whole genome shotgun (WGS) entry which is preliminary data.</text>
</comment>
<dbReference type="PANTHER" id="PTHR42852:SF17">
    <property type="entry name" value="THIOREDOXIN-LIKE PROTEIN HI_1115"/>
    <property type="match status" value="1"/>
</dbReference>
<name>A0A4R1EU28_9GAMM</name>
<feature type="domain" description="Thioredoxin" evidence="2">
    <location>
        <begin position="48"/>
        <end position="190"/>
    </location>
</feature>